<accession>A0A8I0KRK4</accession>
<dbReference type="InterPro" id="IPR051916">
    <property type="entry name" value="GPI-anchor_lipid_remodeler"/>
</dbReference>
<evidence type="ECO:0000313" key="2">
    <source>
        <dbReference type="EMBL" id="MBD3689497.1"/>
    </source>
</evidence>
<dbReference type="AlphaFoldDB" id="A0A8I0KRK4"/>
<dbReference type="EMBL" id="JACRUO010000001">
    <property type="protein sequence ID" value="MBD3689497.1"/>
    <property type="molecule type" value="Genomic_DNA"/>
</dbReference>
<keyword evidence="2" id="KW-0540">Nuclease</keyword>
<dbReference type="Proteomes" id="UP000627538">
    <property type="component" value="Unassembled WGS sequence"/>
</dbReference>
<dbReference type="PANTHER" id="PTHR14859:SF15">
    <property type="entry name" value="ENDONUCLEASE_EXONUCLEASE_PHOSPHATASE DOMAIN-CONTAINING PROTEIN"/>
    <property type="match status" value="1"/>
</dbReference>
<dbReference type="InterPro" id="IPR036691">
    <property type="entry name" value="Endo/exonu/phosph_ase_sf"/>
</dbReference>
<dbReference type="GO" id="GO:0004519">
    <property type="term" value="F:endonuclease activity"/>
    <property type="evidence" value="ECO:0007669"/>
    <property type="project" value="UniProtKB-KW"/>
</dbReference>
<sequence length="278" mass="29309">MRIVTMNIQHGLREDASIGDLVAVGREVAALNPDVVAVQEVDHRQRRSGRASQVEQLLEGLAWPREGGHYCAFFSGSARGLRLPALTGTRATGVPALGRLLDAAGPAIGGYGLALLTPHRVRRVIRRRLGAAPARLKRSASGGVLGTGWTVAVGQNRTFLAAEIDVDSRPCRVGVAHLELGQATASAQLFGAWRLLNTDWPHPAFLAGDMNLPAQTVRQVTGVPEELDASAPTFPATTPRAQIDHVLGAGPVACDAVATHRFSVGDHLGLIADFTIGS</sequence>
<name>A0A8I0KRK4_9ACTO</name>
<organism evidence="2 3">
    <name type="scientific">Nanchangia anserum</name>
    <dbReference type="NCBI Taxonomy" id="2692125"/>
    <lineage>
        <taxon>Bacteria</taxon>
        <taxon>Bacillati</taxon>
        <taxon>Actinomycetota</taxon>
        <taxon>Actinomycetes</taxon>
        <taxon>Actinomycetales</taxon>
        <taxon>Actinomycetaceae</taxon>
        <taxon>Nanchangia</taxon>
    </lineage>
</organism>
<keyword evidence="2" id="KW-0255">Endonuclease</keyword>
<protein>
    <submittedName>
        <fullName evidence="2">Endonuclease/exonuclease/phosphatase family protein</fullName>
    </submittedName>
</protein>
<proteinExistence type="predicted"/>
<evidence type="ECO:0000313" key="3">
    <source>
        <dbReference type="Proteomes" id="UP000627538"/>
    </source>
</evidence>
<dbReference type="InterPro" id="IPR005135">
    <property type="entry name" value="Endo/exonuclease/phosphatase"/>
</dbReference>
<gene>
    <name evidence="2" type="ORF">H8R10_04550</name>
</gene>
<dbReference type="Pfam" id="PF03372">
    <property type="entry name" value="Exo_endo_phos"/>
    <property type="match status" value="1"/>
</dbReference>
<keyword evidence="2" id="KW-0378">Hydrolase</keyword>
<feature type="domain" description="Endonuclease/exonuclease/phosphatase" evidence="1">
    <location>
        <begin position="5"/>
        <end position="267"/>
    </location>
</feature>
<dbReference type="RefSeq" id="WP_191071539.1">
    <property type="nucleotide sequence ID" value="NZ_CP060506.1"/>
</dbReference>
<dbReference type="Gene3D" id="3.60.10.10">
    <property type="entry name" value="Endonuclease/exonuclease/phosphatase"/>
    <property type="match status" value="1"/>
</dbReference>
<keyword evidence="2" id="KW-0269">Exonuclease</keyword>
<keyword evidence="3" id="KW-1185">Reference proteome</keyword>
<evidence type="ECO:0000259" key="1">
    <source>
        <dbReference type="Pfam" id="PF03372"/>
    </source>
</evidence>
<dbReference type="GO" id="GO:0016020">
    <property type="term" value="C:membrane"/>
    <property type="evidence" value="ECO:0007669"/>
    <property type="project" value="GOC"/>
</dbReference>
<dbReference type="SUPFAM" id="SSF56219">
    <property type="entry name" value="DNase I-like"/>
    <property type="match status" value="1"/>
</dbReference>
<dbReference type="PANTHER" id="PTHR14859">
    <property type="entry name" value="CALCOFLUOR WHITE HYPERSENSITIVE PROTEIN PRECURSOR"/>
    <property type="match status" value="1"/>
</dbReference>
<dbReference type="GO" id="GO:0006506">
    <property type="term" value="P:GPI anchor biosynthetic process"/>
    <property type="evidence" value="ECO:0007669"/>
    <property type="project" value="TreeGrafter"/>
</dbReference>
<dbReference type="GO" id="GO:0004527">
    <property type="term" value="F:exonuclease activity"/>
    <property type="evidence" value="ECO:0007669"/>
    <property type="project" value="UniProtKB-KW"/>
</dbReference>
<comment type="caution">
    <text evidence="2">The sequence shown here is derived from an EMBL/GenBank/DDBJ whole genome shotgun (WGS) entry which is preliminary data.</text>
</comment>
<reference evidence="2 3" key="1">
    <citation type="submission" date="2020-08" db="EMBL/GenBank/DDBJ databases">
        <title>Winkia gen. nov., sp. nov., isolated from faeces of the Anser albifrons in China.</title>
        <authorList>
            <person name="Liu Q."/>
        </authorList>
    </citation>
    <scope>NUCLEOTIDE SEQUENCE [LARGE SCALE GENOMIC DNA]</scope>
    <source>
        <strain evidence="2 3">C62</strain>
    </source>
</reference>